<feature type="compositionally biased region" description="Low complexity" evidence="1">
    <location>
        <begin position="156"/>
        <end position="171"/>
    </location>
</feature>
<keyword evidence="2" id="KW-0732">Signal</keyword>
<protein>
    <submittedName>
        <fullName evidence="3">Uncharacterized protein</fullName>
    </submittedName>
</protein>
<feature type="compositionally biased region" description="Polar residues" evidence="1">
    <location>
        <begin position="187"/>
        <end position="200"/>
    </location>
</feature>
<feature type="compositionally biased region" description="Basic residues" evidence="1">
    <location>
        <begin position="205"/>
        <end position="214"/>
    </location>
</feature>
<reference evidence="3" key="1">
    <citation type="submission" date="2017-09" db="EMBL/GenBank/DDBJ databases">
        <title>Contemporary evolution of a Lepidopteran species, Heliothis virescens, in response to modern agricultural practices.</title>
        <authorList>
            <person name="Fritz M.L."/>
            <person name="Deyonke A.M."/>
            <person name="Papanicolaou A."/>
            <person name="Micinski S."/>
            <person name="Westbrook J."/>
            <person name="Gould F."/>
        </authorList>
    </citation>
    <scope>NUCLEOTIDE SEQUENCE [LARGE SCALE GENOMIC DNA]</scope>
    <source>
        <strain evidence="3">HvINT-</strain>
        <tissue evidence="3">Whole body</tissue>
    </source>
</reference>
<evidence type="ECO:0000313" key="3">
    <source>
        <dbReference type="EMBL" id="PCG79578.1"/>
    </source>
</evidence>
<feature type="compositionally biased region" description="Basic residues" evidence="1">
    <location>
        <begin position="52"/>
        <end position="61"/>
    </location>
</feature>
<gene>
    <name evidence="3" type="ORF">B5V51_14983</name>
</gene>
<organism evidence="3">
    <name type="scientific">Heliothis virescens</name>
    <name type="common">Tobacco budworm moth</name>
    <dbReference type="NCBI Taxonomy" id="7102"/>
    <lineage>
        <taxon>Eukaryota</taxon>
        <taxon>Metazoa</taxon>
        <taxon>Ecdysozoa</taxon>
        <taxon>Arthropoda</taxon>
        <taxon>Hexapoda</taxon>
        <taxon>Insecta</taxon>
        <taxon>Pterygota</taxon>
        <taxon>Neoptera</taxon>
        <taxon>Endopterygota</taxon>
        <taxon>Lepidoptera</taxon>
        <taxon>Glossata</taxon>
        <taxon>Ditrysia</taxon>
        <taxon>Noctuoidea</taxon>
        <taxon>Noctuidae</taxon>
        <taxon>Heliothinae</taxon>
        <taxon>Heliothis</taxon>
    </lineage>
</organism>
<evidence type="ECO:0000256" key="1">
    <source>
        <dbReference type="SAM" id="MobiDB-lite"/>
    </source>
</evidence>
<sequence>MCRGYVTACDALVLQCLQVASGARCRVSPPCIDPLRQRSLLPPARPAGPRTAPRRARRRASHPAPLAFALRPPALGHLCRTSVSRKAPRRAHPLRTTRAIMTSDVMEPKEYGAVPGCPAGLTIYDASSDSTCTSVRFRKLGASSAAERRQERRTTVTRVPAGQARPAAGPVAPRPRCPVRQPRYWQEKSSVQQTGHSANPNPKLHSPHVRRKISHTTVRSAQPFPLAAGSGRLPNHPGRSPWSSLRASAAPSPDLQDPLHYLTMPLDDSRNAVKLKKTEKYIHIPDEHHR</sequence>
<accession>A0A2A4K6N6</accession>
<feature type="region of interest" description="Disordered" evidence="1">
    <location>
        <begin position="38"/>
        <end position="61"/>
    </location>
</feature>
<name>A0A2A4K6N6_HELVI</name>
<feature type="region of interest" description="Disordered" evidence="1">
    <location>
        <begin position="142"/>
        <end position="252"/>
    </location>
</feature>
<evidence type="ECO:0000256" key="2">
    <source>
        <dbReference type="SAM" id="SignalP"/>
    </source>
</evidence>
<feature type="chain" id="PRO_5013331509" evidence="2">
    <location>
        <begin position="23"/>
        <end position="290"/>
    </location>
</feature>
<feature type="signal peptide" evidence="2">
    <location>
        <begin position="1"/>
        <end position="22"/>
    </location>
</feature>
<comment type="caution">
    <text evidence="3">The sequence shown here is derived from an EMBL/GenBank/DDBJ whole genome shotgun (WGS) entry which is preliminary data.</text>
</comment>
<dbReference type="AlphaFoldDB" id="A0A2A4K6N6"/>
<proteinExistence type="predicted"/>
<dbReference type="EMBL" id="NWSH01000099">
    <property type="protein sequence ID" value="PCG79578.1"/>
    <property type="molecule type" value="Genomic_DNA"/>
</dbReference>